<organism evidence="2 3">
    <name type="scientific">Sphaerulina musiva (strain SO2202)</name>
    <name type="common">Poplar stem canker fungus</name>
    <name type="synonym">Septoria musiva</name>
    <dbReference type="NCBI Taxonomy" id="692275"/>
    <lineage>
        <taxon>Eukaryota</taxon>
        <taxon>Fungi</taxon>
        <taxon>Dikarya</taxon>
        <taxon>Ascomycota</taxon>
        <taxon>Pezizomycotina</taxon>
        <taxon>Dothideomycetes</taxon>
        <taxon>Dothideomycetidae</taxon>
        <taxon>Mycosphaerellales</taxon>
        <taxon>Mycosphaerellaceae</taxon>
        <taxon>Sphaerulina</taxon>
    </lineage>
</organism>
<dbReference type="GeneID" id="27904543"/>
<evidence type="ECO:0000256" key="1">
    <source>
        <dbReference type="SAM" id="MobiDB-lite"/>
    </source>
</evidence>
<dbReference type="AlphaFoldDB" id="M3BPI8"/>
<gene>
    <name evidence="2" type="ORF">SEPMUDRAFT_152372</name>
</gene>
<evidence type="ECO:0000313" key="2">
    <source>
        <dbReference type="EMBL" id="EMF08083.1"/>
    </source>
</evidence>
<accession>M3BPI8</accession>
<keyword evidence="3" id="KW-1185">Reference proteome</keyword>
<dbReference type="Proteomes" id="UP000016931">
    <property type="component" value="Unassembled WGS sequence"/>
</dbReference>
<dbReference type="EMBL" id="KB456272">
    <property type="protein sequence ID" value="EMF08083.1"/>
    <property type="molecule type" value="Genomic_DNA"/>
</dbReference>
<protein>
    <submittedName>
        <fullName evidence="2">Uncharacterized protein</fullName>
    </submittedName>
</protein>
<feature type="compositionally biased region" description="Polar residues" evidence="1">
    <location>
        <begin position="1"/>
        <end position="14"/>
    </location>
</feature>
<dbReference type="RefSeq" id="XP_016756204.1">
    <property type="nucleotide sequence ID" value="XM_016907406.1"/>
</dbReference>
<sequence length="62" mass="7020">MSTHQRGSSTQKVFRSNGIEREEHQLPANRMNYMTNTWSEYPSKGNDSEPSEASIAAPCFIN</sequence>
<name>M3BPI8_SPHMS</name>
<evidence type="ECO:0000313" key="3">
    <source>
        <dbReference type="Proteomes" id="UP000016931"/>
    </source>
</evidence>
<reference evidence="2 3" key="1">
    <citation type="journal article" date="2012" name="PLoS Pathog.">
        <title>Diverse lifestyles and strategies of plant pathogenesis encoded in the genomes of eighteen Dothideomycetes fungi.</title>
        <authorList>
            <person name="Ohm R.A."/>
            <person name="Feau N."/>
            <person name="Henrissat B."/>
            <person name="Schoch C.L."/>
            <person name="Horwitz B.A."/>
            <person name="Barry K.W."/>
            <person name="Condon B.J."/>
            <person name="Copeland A.C."/>
            <person name="Dhillon B."/>
            <person name="Glaser F."/>
            <person name="Hesse C.N."/>
            <person name="Kosti I."/>
            <person name="LaButti K."/>
            <person name="Lindquist E.A."/>
            <person name="Lucas S."/>
            <person name="Salamov A.A."/>
            <person name="Bradshaw R.E."/>
            <person name="Ciuffetti L."/>
            <person name="Hamelin R.C."/>
            <person name="Kema G.H.J."/>
            <person name="Lawrence C."/>
            <person name="Scott J.A."/>
            <person name="Spatafora J.W."/>
            <person name="Turgeon B.G."/>
            <person name="de Wit P.J.G.M."/>
            <person name="Zhong S."/>
            <person name="Goodwin S.B."/>
            <person name="Grigoriev I.V."/>
        </authorList>
    </citation>
    <scope>NUCLEOTIDE SEQUENCE [LARGE SCALE GENOMIC DNA]</scope>
    <source>
        <strain evidence="2 3">SO2202</strain>
    </source>
</reference>
<proteinExistence type="predicted"/>
<feature type="region of interest" description="Disordered" evidence="1">
    <location>
        <begin position="1"/>
        <end position="62"/>
    </location>
</feature>
<dbReference type="HOGENOM" id="CLU_2905616_0_0_1"/>